<evidence type="ECO:0000256" key="9">
    <source>
        <dbReference type="ARBA" id="ARBA00023136"/>
    </source>
</evidence>
<comment type="caution">
    <text evidence="11">The sequence shown here is derived from an EMBL/GenBank/DDBJ whole genome shotgun (WGS) entry which is preliminary data.</text>
</comment>
<feature type="transmembrane region" description="Helical" evidence="10">
    <location>
        <begin position="69"/>
        <end position="92"/>
    </location>
</feature>
<evidence type="ECO:0000256" key="5">
    <source>
        <dbReference type="ARBA" id="ARBA00022692"/>
    </source>
</evidence>
<feature type="transmembrane region" description="Helical" evidence="10">
    <location>
        <begin position="120"/>
        <end position="142"/>
    </location>
</feature>
<keyword evidence="3" id="KW-1003">Cell membrane</keyword>
<keyword evidence="5 10" id="KW-0812">Transmembrane</keyword>
<name>A0ABW5WWB8_9STAP</name>
<evidence type="ECO:0000256" key="7">
    <source>
        <dbReference type="ARBA" id="ARBA00022989"/>
    </source>
</evidence>
<feature type="transmembrane region" description="Helical" evidence="10">
    <location>
        <begin position="339"/>
        <end position="360"/>
    </location>
</feature>
<dbReference type="Pfam" id="PF02386">
    <property type="entry name" value="TrkH"/>
    <property type="match status" value="1"/>
</dbReference>
<dbReference type="PANTHER" id="PTHR32024">
    <property type="entry name" value="TRK SYSTEM POTASSIUM UPTAKE PROTEIN TRKG-RELATED"/>
    <property type="match status" value="1"/>
</dbReference>
<dbReference type="RefSeq" id="WP_377771915.1">
    <property type="nucleotide sequence ID" value="NZ_JBHUOQ010000001.1"/>
</dbReference>
<dbReference type="InterPro" id="IPR004772">
    <property type="entry name" value="TrkH"/>
</dbReference>
<reference evidence="12" key="1">
    <citation type="journal article" date="2019" name="Int. J. Syst. Evol. Microbiol.">
        <title>The Global Catalogue of Microorganisms (GCM) 10K type strain sequencing project: providing services to taxonomists for standard genome sequencing and annotation.</title>
        <authorList>
            <consortium name="The Broad Institute Genomics Platform"/>
            <consortium name="The Broad Institute Genome Sequencing Center for Infectious Disease"/>
            <person name="Wu L."/>
            <person name="Ma J."/>
        </authorList>
    </citation>
    <scope>NUCLEOTIDE SEQUENCE [LARGE SCALE GENOMIC DNA]</scope>
    <source>
        <strain evidence="12">KCTC 33575</strain>
    </source>
</reference>
<evidence type="ECO:0000256" key="4">
    <source>
        <dbReference type="ARBA" id="ARBA00022538"/>
    </source>
</evidence>
<keyword evidence="9 10" id="KW-0472">Membrane</keyword>
<feature type="transmembrane region" description="Helical" evidence="10">
    <location>
        <begin position="221"/>
        <end position="240"/>
    </location>
</feature>
<keyword evidence="7 10" id="KW-1133">Transmembrane helix</keyword>
<comment type="subcellular location">
    <subcellularLocation>
        <location evidence="1">Cell membrane</location>
        <topology evidence="1">Multi-pass membrane protein</topology>
    </subcellularLocation>
</comment>
<feature type="transmembrane region" description="Helical" evidence="10">
    <location>
        <begin position="397"/>
        <end position="417"/>
    </location>
</feature>
<dbReference type="Proteomes" id="UP001597519">
    <property type="component" value="Unassembled WGS sequence"/>
</dbReference>
<keyword evidence="6" id="KW-0630">Potassium</keyword>
<evidence type="ECO:0000313" key="12">
    <source>
        <dbReference type="Proteomes" id="UP001597519"/>
    </source>
</evidence>
<feature type="transmembrane region" description="Helical" evidence="10">
    <location>
        <begin position="7"/>
        <end position="30"/>
    </location>
</feature>
<accession>A0ABW5WWB8</accession>
<keyword evidence="2" id="KW-0813">Transport</keyword>
<dbReference type="NCBIfam" id="TIGR00933">
    <property type="entry name" value="2a38"/>
    <property type="match status" value="1"/>
</dbReference>
<dbReference type="PANTHER" id="PTHR32024:SF1">
    <property type="entry name" value="KTR SYSTEM POTASSIUM UPTAKE PROTEIN B"/>
    <property type="match status" value="1"/>
</dbReference>
<dbReference type="InterPro" id="IPR003445">
    <property type="entry name" value="Cat_transpt"/>
</dbReference>
<sequence length="434" mass="48026">MKNITKLTLIYLLLFLSTTVVGTIFLYLPVTGEEPVSLIDAFFITSSAFTVTGLASIDISTHFNALGQTIIMLLIQIGGLGIVTLSIFVLILSRKRITFNNRNLLMLSWNSDAEPKLLRLTVQIVVFSLMIEAVGFLFLTMVFVPDYGFKEGSFISIFTSISAFNNAGFGLFSDNLMSYSNDLIVNIVVPALIILGGIGFIVIADIWKVRRFKKLRLHTKIVLVSTLFLIVFGFLSFWLLEADNVLQGLPIHEQIFNAFFQSVTTRTAGFNTVDIGQINVSTLILFIVLMFIGAAPMSTAGGIKVTTFSLILIHLYSGMRGTAHPHIFKKSVDYTQVNKAVSVFLLAFFTIFSASFIIVLCHPDIDFIKILFEVVSAFGTVGLSTGITDDLNNVSKIVIIIVMILGKIGLFILLTIFQTPSSESYYYAKEKIEM</sequence>
<evidence type="ECO:0000313" key="11">
    <source>
        <dbReference type="EMBL" id="MFD2829689.1"/>
    </source>
</evidence>
<gene>
    <name evidence="11" type="ORF">ACFSX4_04355</name>
</gene>
<evidence type="ECO:0000256" key="3">
    <source>
        <dbReference type="ARBA" id="ARBA00022475"/>
    </source>
</evidence>
<evidence type="ECO:0000256" key="10">
    <source>
        <dbReference type="SAM" id="Phobius"/>
    </source>
</evidence>
<keyword evidence="4" id="KW-0633">Potassium transport</keyword>
<evidence type="ECO:0000256" key="1">
    <source>
        <dbReference type="ARBA" id="ARBA00004651"/>
    </source>
</evidence>
<organism evidence="11 12">
    <name type="scientific">Corticicoccus populi</name>
    <dbReference type="NCBI Taxonomy" id="1812821"/>
    <lineage>
        <taxon>Bacteria</taxon>
        <taxon>Bacillati</taxon>
        <taxon>Bacillota</taxon>
        <taxon>Bacilli</taxon>
        <taxon>Bacillales</taxon>
        <taxon>Staphylococcaceae</taxon>
        <taxon>Corticicoccus</taxon>
    </lineage>
</organism>
<dbReference type="EMBL" id="JBHUOQ010000001">
    <property type="protein sequence ID" value="MFD2829689.1"/>
    <property type="molecule type" value="Genomic_DNA"/>
</dbReference>
<evidence type="ECO:0000256" key="8">
    <source>
        <dbReference type="ARBA" id="ARBA00023065"/>
    </source>
</evidence>
<keyword evidence="12" id="KW-1185">Reference proteome</keyword>
<proteinExistence type="predicted"/>
<evidence type="ECO:0000256" key="2">
    <source>
        <dbReference type="ARBA" id="ARBA00022448"/>
    </source>
</evidence>
<feature type="transmembrane region" description="Helical" evidence="10">
    <location>
        <begin position="184"/>
        <end position="209"/>
    </location>
</feature>
<protein>
    <submittedName>
        <fullName evidence="11">TrkH family potassium uptake protein</fullName>
    </submittedName>
</protein>
<feature type="transmembrane region" description="Helical" evidence="10">
    <location>
        <begin position="275"/>
        <end position="294"/>
    </location>
</feature>
<evidence type="ECO:0000256" key="6">
    <source>
        <dbReference type="ARBA" id="ARBA00022958"/>
    </source>
</evidence>
<feature type="transmembrane region" description="Helical" evidence="10">
    <location>
        <begin position="154"/>
        <end position="172"/>
    </location>
</feature>
<keyword evidence="8" id="KW-0406">Ion transport</keyword>